<dbReference type="Proteomes" id="UP001620408">
    <property type="component" value="Unassembled WGS sequence"/>
</dbReference>
<reference evidence="2 3" key="1">
    <citation type="submission" date="2020-10" db="EMBL/GenBank/DDBJ databases">
        <title>Phylogeny of dyella-like bacteria.</title>
        <authorList>
            <person name="Fu J."/>
        </authorList>
    </citation>
    <scope>NUCLEOTIDE SEQUENCE [LARGE SCALE GENOMIC DNA]</scope>
    <source>
        <strain evidence="2 3">BB4</strain>
    </source>
</reference>
<gene>
    <name evidence="2" type="ORF">ISS97_06120</name>
</gene>
<protein>
    <submittedName>
        <fullName evidence="2">DUF4381 domain-containing protein</fullName>
    </submittedName>
</protein>
<evidence type="ECO:0000313" key="3">
    <source>
        <dbReference type="Proteomes" id="UP001620408"/>
    </source>
</evidence>
<dbReference type="EMBL" id="JADIKD010000008">
    <property type="protein sequence ID" value="MFK2916831.1"/>
    <property type="molecule type" value="Genomic_DNA"/>
</dbReference>
<keyword evidence="1" id="KW-0812">Transmembrane</keyword>
<evidence type="ECO:0000256" key="1">
    <source>
        <dbReference type="SAM" id="Phobius"/>
    </source>
</evidence>
<keyword evidence="1" id="KW-1133">Transmembrane helix</keyword>
<accession>A0ABW8K1Q9</accession>
<name>A0ABW8K1Q9_9GAMM</name>
<comment type="caution">
    <text evidence="2">The sequence shown here is derived from an EMBL/GenBank/DDBJ whole genome shotgun (WGS) entry which is preliminary data.</text>
</comment>
<dbReference type="RefSeq" id="WP_379987137.1">
    <property type="nucleotide sequence ID" value="NZ_JADIKD010000008.1"/>
</dbReference>
<sequence>MPAAPVSAPANGPVLRDIHLPPDPSWWPLAPGWWAIAALAVLALCVMAWMGWRRRRWRRRIDAVLADIEALEQRYAQQPAVLAAALHQWLRRAARTYDAQAIHHRGDRWRDCLARVPVDASTLDRLMTLETAMYRPAVGADMDGVADAVRRWLSLALKPRGERAHA</sequence>
<feature type="transmembrane region" description="Helical" evidence="1">
    <location>
        <begin position="32"/>
        <end position="52"/>
    </location>
</feature>
<dbReference type="InterPro" id="IPR025489">
    <property type="entry name" value="DUF4381"/>
</dbReference>
<dbReference type="Pfam" id="PF14316">
    <property type="entry name" value="DUF4381"/>
    <property type="match status" value="1"/>
</dbReference>
<evidence type="ECO:0000313" key="2">
    <source>
        <dbReference type="EMBL" id="MFK2916831.1"/>
    </source>
</evidence>
<keyword evidence="1" id="KW-0472">Membrane</keyword>
<keyword evidence="3" id="KW-1185">Reference proteome</keyword>
<organism evidence="2 3">
    <name type="scientific">Dyella koreensis</name>
    <dbReference type="NCBI Taxonomy" id="311235"/>
    <lineage>
        <taxon>Bacteria</taxon>
        <taxon>Pseudomonadati</taxon>
        <taxon>Pseudomonadota</taxon>
        <taxon>Gammaproteobacteria</taxon>
        <taxon>Lysobacterales</taxon>
        <taxon>Rhodanobacteraceae</taxon>
        <taxon>Dyella</taxon>
    </lineage>
</organism>
<proteinExistence type="predicted"/>